<gene>
    <name evidence="1" type="ORF">FHS56_000251</name>
</gene>
<evidence type="ECO:0000313" key="1">
    <source>
        <dbReference type="EMBL" id="NIK72765.1"/>
    </source>
</evidence>
<keyword evidence="2" id="KW-1185">Reference proteome</keyword>
<evidence type="ECO:0000313" key="2">
    <source>
        <dbReference type="Proteomes" id="UP000537126"/>
    </source>
</evidence>
<dbReference type="Proteomes" id="UP000537126">
    <property type="component" value="Unassembled WGS sequence"/>
</dbReference>
<protein>
    <submittedName>
        <fullName evidence="1">Uncharacterized protein</fullName>
    </submittedName>
</protein>
<sequence>MGYLDYAVYVDEAFRLLGINPEDARAAYPGCWSFERGSIKMMVMLNTTPTADEDDEKGETISFICKIMDVPRRRKRQFFQRLLEFNHSFVNERFELFAGEVYLAACRFLKGLDPVEVASIMDEMSATADQVKEMLLKEFEDAIDKRTTKSA</sequence>
<dbReference type="AlphaFoldDB" id="A0A846MMU6"/>
<dbReference type="EMBL" id="JAASRN010000001">
    <property type="protein sequence ID" value="NIK72765.1"/>
    <property type="molecule type" value="Genomic_DNA"/>
</dbReference>
<dbReference type="Gene3D" id="3.30.1460.10">
    <property type="match status" value="1"/>
</dbReference>
<dbReference type="RefSeq" id="WP_166918071.1">
    <property type="nucleotide sequence ID" value="NZ_JAASRN010000001.1"/>
</dbReference>
<name>A0A846MMU6_9BACT</name>
<dbReference type="CDD" id="cd17036">
    <property type="entry name" value="T3SC_YbjN-like_1"/>
    <property type="match status" value="1"/>
</dbReference>
<accession>A0A846MMU6</accession>
<organism evidence="1 2">
    <name type="scientific">Thermonema lapsum</name>
    <dbReference type="NCBI Taxonomy" id="28195"/>
    <lineage>
        <taxon>Bacteria</taxon>
        <taxon>Pseudomonadati</taxon>
        <taxon>Bacteroidota</taxon>
        <taxon>Cytophagia</taxon>
        <taxon>Cytophagales</taxon>
        <taxon>Thermonemataceae</taxon>
        <taxon>Thermonema</taxon>
    </lineage>
</organism>
<comment type="caution">
    <text evidence="1">The sequence shown here is derived from an EMBL/GenBank/DDBJ whole genome shotgun (WGS) entry which is preliminary data.</text>
</comment>
<reference evidence="1 2" key="1">
    <citation type="submission" date="2020-03" db="EMBL/GenBank/DDBJ databases">
        <title>Genomic Encyclopedia of Type Strains, Phase IV (KMG-IV): sequencing the most valuable type-strain genomes for metagenomic binning, comparative biology and taxonomic classification.</title>
        <authorList>
            <person name="Goeker M."/>
        </authorList>
    </citation>
    <scope>NUCLEOTIDE SEQUENCE [LARGE SCALE GENOMIC DNA]</scope>
    <source>
        <strain evidence="1 2">DSM 5718</strain>
    </source>
</reference>
<proteinExistence type="predicted"/>
<dbReference type="SUPFAM" id="SSF69635">
    <property type="entry name" value="Type III secretory system chaperone-like"/>
    <property type="match status" value="1"/>
</dbReference>